<evidence type="ECO:0000256" key="1">
    <source>
        <dbReference type="SAM" id="MobiDB-lite"/>
    </source>
</evidence>
<name>A0A151MEN9_ALLMI</name>
<accession>A0A151MEN9</accession>
<dbReference type="Proteomes" id="UP000050525">
    <property type="component" value="Unassembled WGS sequence"/>
</dbReference>
<feature type="region of interest" description="Disordered" evidence="1">
    <location>
        <begin position="1"/>
        <end position="26"/>
    </location>
</feature>
<evidence type="ECO:0000313" key="2">
    <source>
        <dbReference type="EMBL" id="KYO22994.1"/>
    </source>
</evidence>
<keyword evidence="3" id="KW-1185">Reference proteome</keyword>
<proteinExistence type="predicted"/>
<evidence type="ECO:0000313" key="3">
    <source>
        <dbReference type="Proteomes" id="UP000050525"/>
    </source>
</evidence>
<protein>
    <submittedName>
        <fullName evidence="2">Uncharacterized protein</fullName>
    </submittedName>
</protein>
<organism evidence="2 3">
    <name type="scientific">Alligator mississippiensis</name>
    <name type="common">American alligator</name>
    <dbReference type="NCBI Taxonomy" id="8496"/>
    <lineage>
        <taxon>Eukaryota</taxon>
        <taxon>Metazoa</taxon>
        <taxon>Chordata</taxon>
        <taxon>Craniata</taxon>
        <taxon>Vertebrata</taxon>
        <taxon>Euteleostomi</taxon>
        <taxon>Archelosauria</taxon>
        <taxon>Archosauria</taxon>
        <taxon>Crocodylia</taxon>
        <taxon>Alligatoridae</taxon>
        <taxon>Alligatorinae</taxon>
        <taxon>Alligator</taxon>
    </lineage>
</organism>
<sequence>MSGLREEQRVANIRASEDGKEENRDYDARVGWVEEEIRTGPSFPHPLPGTCTQSFQGSWSELEESFPLFLTIMAPYTKAMSRLLGPYSDVGSNLK</sequence>
<dbReference type="EMBL" id="AKHW03006215">
    <property type="protein sequence ID" value="KYO22994.1"/>
    <property type="molecule type" value="Genomic_DNA"/>
</dbReference>
<reference evidence="2 3" key="1">
    <citation type="journal article" date="2012" name="Genome Biol.">
        <title>Sequencing three crocodilian genomes to illuminate the evolution of archosaurs and amniotes.</title>
        <authorList>
            <person name="St John J.A."/>
            <person name="Braun E.L."/>
            <person name="Isberg S.R."/>
            <person name="Miles L.G."/>
            <person name="Chong A.Y."/>
            <person name="Gongora J."/>
            <person name="Dalzell P."/>
            <person name="Moran C."/>
            <person name="Bed'hom B."/>
            <person name="Abzhanov A."/>
            <person name="Burgess S.C."/>
            <person name="Cooksey A.M."/>
            <person name="Castoe T.A."/>
            <person name="Crawford N.G."/>
            <person name="Densmore L.D."/>
            <person name="Drew J.C."/>
            <person name="Edwards S.V."/>
            <person name="Faircloth B.C."/>
            <person name="Fujita M.K."/>
            <person name="Greenwold M.J."/>
            <person name="Hoffmann F.G."/>
            <person name="Howard J.M."/>
            <person name="Iguchi T."/>
            <person name="Janes D.E."/>
            <person name="Khan S.Y."/>
            <person name="Kohno S."/>
            <person name="de Koning A.J."/>
            <person name="Lance S.L."/>
            <person name="McCarthy F.M."/>
            <person name="McCormack J.E."/>
            <person name="Merchant M.E."/>
            <person name="Peterson D.G."/>
            <person name="Pollock D.D."/>
            <person name="Pourmand N."/>
            <person name="Raney B.J."/>
            <person name="Roessler K.A."/>
            <person name="Sanford J.R."/>
            <person name="Sawyer R.H."/>
            <person name="Schmidt C.J."/>
            <person name="Triplett E.W."/>
            <person name="Tuberville T.D."/>
            <person name="Venegas-Anaya M."/>
            <person name="Howard J.T."/>
            <person name="Jarvis E.D."/>
            <person name="Guillette L.J.Jr."/>
            <person name="Glenn T.C."/>
            <person name="Green R.E."/>
            <person name="Ray D.A."/>
        </authorList>
    </citation>
    <scope>NUCLEOTIDE SEQUENCE [LARGE SCALE GENOMIC DNA]</scope>
    <source>
        <strain evidence="2">KSC_2009_1</strain>
    </source>
</reference>
<gene>
    <name evidence="2" type="ORF">Y1Q_0005488</name>
</gene>
<dbReference type="AlphaFoldDB" id="A0A151MEN9"/>
<comment type="caution">
    <text evidence="2">The sequence shown here is derived from an EMBL/GenBank/DDBJ whole genome shotgun (WGS) entry which is preliminary data.</text>
</comment>